<sequence length="237" mass="26931">MYYKFLLFDLDHTLLDFAAGEEVALTQFLEAMEVKDMASFKAYYKPMNQAMWKDLEQGKISKLDLINTRFSRAFSHFGREVDGREMALLYQKFISQQGQTFDGVVELLQELTALGYELYGATNGVTYIQENRMAHSPIQPFFKEIFISEQMGTKKPEALFYDKIAEQITGFTKETALMIGDSLTADVQGGNNAGIDTVWYNPQGLENHTSAKPTYEVSNYQELLTLLKVNQLGGEKC</sequence>
<dbReference type="PANTHER" id="PTHR47478">
    <property type="match status" value="1"/>
</dbReference>
<dbReference type="SFLD" id="SFLDG01129">
    <property type="entry name" value="C1.5:_HAD__Beta-PGM__Phosphata"/>
    <property type="match status" value="1"/>
</dbReference>
<dbReference type="InterPro" id="IPR006439">
    <property type="entry name" value="HAD-SF_hydro_IA"/>
</dbReference>
<gene>
    <name evidence="1" type="ORF">GGG87_07025</name>
    <name evidence="2" type="ORF">GGH11_07175</name>
</gene>
<keyword evidence="3" id="KW-1185">Reference proteome</keyword>
<dbReference type="InterPro" id="IPR023198">
    <property type="entry name" value="PGP-like_dom2"/>
</dbReference>
<dbReference type="AlphaFoldDB" id="A0A6I4RJN0"/>
<dbReference type="InterPro" id="IPR036412">
    <property type="entry name" value="HAD-like_sf"/>
</dbReference>
<dbReference type="SUPFAM" id="SSF56784">
    <property type="entry name" value="HAD-like"/>
    <property type="match status" value="1"/>
</dbReference>
<reference evidence="1 3" key="2">
    <citation type="submission" date="2019-11" db="EMBL/GenBank/DDBJ databases">
        <title>Streptococcis sp. isolated from the respiratory tract of Marmot.</title>
        <authorList>
            <person name="Zhang G."/>
        </authorList>
    </citation>
    <scope>NUCLEOTIDE SEQUENCE [LARGE SCALE GENOMIC DNA]</scope>
    <source>
        <strain evidence="3">zg-86</strain>
        <strain evidence="1">Zg-86</strain>
    </source>
</reference>
<dbReference type="InterPro" id="IPR011951">
    <property type="entry name" value="HAD-SF_hydro_IA_YjjG/PynA"/>
</dbReference>
<dbReference type="InterPro" id="IPR052550">
    <property type="entry name" value="Pyrimidine_5'-ntase_YjjG"/>
</dbReference>
<evidence type="ECO:0000313" key="2">
    <source>
        <dbReference type="EMBL" id="MWV56753.1"/>
    </source>
</evidence>
<comment type="caution">
    <text evidence="2">The sequence shown here is derived from an EMBL/GenBank/DDBJ whole genome shotgun (WGS) entry which is preliminary data.</text>
</comment>
<dbReference type="NCBIfam" id="TIGR01549">
    <property type="entry name" value="HAD-SF-IA-v1"/>
    <property type="match status" value="1"/>
</dbReference>
<reference evidence="2 4" key="1">
    <citation type="submission" date="2019-10" db="EMBL/GenBank/DDBJ databases">
        <title>Streptococcis sp, isolated from the respiratory tract of Marmot.</title>
        <authorList>
            <person name="Zhang G."/>
        </authorList>
    </citation>
    <scope>NUCLEOTIDE SEQUENCE [LARGE SCALE GENOMIC DNA]</scope>
    <source>
        <strain evidence="2">Zg-70</strain>
        <strain evidence="4">zg-70</strain>
    </source>
</reference>
<dbReference type="PANTHER" id="PTHR47478:SF1">
    <property type="entry name" value="PYRIMIDINE 5'-NUCLEOTIDASE YJJG"/>
    <property type="match status" value="1"/>
</dbReference>
<evidence type="ECO:0000313" key="1">
    <source>
        <dbReference type="EMBL" id="MTB64744.1"/>
    </source>
</evidence>
<dbReference type="EMBL" id="WUBJ01000008">
    <property type="protein sequence ID" value="MWV56753.1"/>
    <property type="molecule type" value="Genomic_DNA"/>
</dbReference>
<dbReference type="Gene3D" id="1.10.150.240">
    <property type="entry name" value="Putative phosphatase, domain 2"/>
    <property type="match status" value="1"/>
</dbReference>
<organism evidence="2 4">
    <name type="scientific">Streptococcus zhangguiae</name>
    <dbReference type="NCBI Taxonomy" id="2664091"/>
    <lineage>
        <taxon>Bacteria</taxon>
        <taxon>Bacillati</taxon>
        <taxon>Bacillota</taxon>
        <taxon>Bacilli</taxon>
        <taxon>Lactobacillales</taxon>
        <taxon>Streptococcaceae</taxon>
        <taxon>Streptococcus</taxon>
    </lineage>
</organism>
<dbReference type="Proteomes" id="UP000435060">
    <property type="component" value="Unassembled WGS sequence"/>
</dbReference>
<protein>
    <submittedName>
        <fullName evidence="2">Noncanonical pyrimidine nucleotidase, YjjG family</fullName>
    </submittedName>
</protein>
<dbReference type="InterPro" id="IPR023214">
    <property type="entry name" value="HAD_sf"/>
</dbReference>
<dbReference type="Gene3D" id="3.40.50.1000">
    <property type="entry name" value="HAD superfamily/HAD-like"/>
    <property type="match status" value="1"/>
</dbReference>
<dbReference type="Proteomes" id="UP000435423">
    <property type="component" value="Unassembled WGS sequence"/>
</dbReference>
<dbReference type="NCBIfam" id="TIGR02254">
    <property type="entry name" value="YjjG_YfnB"/>
    <property type="match status" value="1"/>
</dbReference>
<dbReference type="InterPro" id="IPR041492">
    <property type="entry name" value="HAD_2"/>
</dbReference>
<name>A0A6I4RJN0_9STRE</name>
<dbReference type="GO" id="GO:0008253">
    <property type="term" value="F:5'-nucleotidase activity"/>
    <property type="evidence" value="ECO:0007669"/>
    <property type="project" value="InterPro"/>
</dbReference>
<dbReference type="RefSeq" id="WP_154608943.1">
    <property type="nucleotide sequence ID" value="NZ_CP072115.1"/>
</dbReference>
<dbReference type="SFLD" id="SFLDS00003">
    <property type="entry name" value="Haloacid_Dehalogenase"/>
    <property type="match status" value="1"/>
</dbReference>
<dbReference type="Pfam" id="PF13419">
    <property type="entry name" value="HAD_2"/>
    <property type="match status" value="1"/>
</dbReference>
<accession>A0A6I4RJN0</accession>
<dbReference type="EMBL" id="WLCG01000009">
    <property type="protein sequence ID" value="MTB64744.1"/>
    <property type="molecule type" value="Genomic_DNA"/>
</dbReference>
<proteinExistence type="predicted"/>
<evidence type="ECO:0000313" key="3">
    <source>
        <dbReference type="Proteomes" id="UP000435060"/>
    </source>
</evidence>
<evidence type="ECO:0000313" key="4">
    <source>
        <dbReference type="Proteomes" id="UP000435423"/>
    </source>
</evidence>